<dbReference type="Proteomes" id="UP000694036">
    <property type="component" value="Chromosome"/>
</dbReference>
<evidence type="ECO:0000313" key="1">
    <source>
        <dbReference type="EMBL" id="QXJ35197.1"/>
    </source>
</evidence>
<dbReference type="AlphaFoldDB" id="A0A8F5C127"/>
<sequence length="1014" mass="117206">MYHDGVCFSLAGEIVWCDFDEDYRISRLKLEAEMEKFLRGSQEIKVPVIQAPYGSGKTTLLTYLAIRSWELGYPAFIINLSDLVNLISQSSNRKISEDKLYEFAVDLFNKIKESVKDNDKLLKQYLRLKESINIEKVLGSNWSDILDKDKGLLLIDEVEEAYDELRERISYKTSPFRGLYDAVAKRYGNIMIVLSYGPMTMAEEIAGGPAGWRTLTISLKPLRANYILYNLSSNVTHKKSIANFLWWLSRSRPGWINKFLTLGLDVKIDKVLSECERDYSICSNFLTEEITEELQSNQLTKDTRIIDVDTLRSDLQQAGDILSLLILSSKPINVENIGYTVTESQFYYYSYSVIKKDEVNRILDKEYTSKFNLSDEVKISIRKIADSLISSLADDNDYVLYEENFFNDLKLALVSFIQDIFFQDPKIERELDKISPRFIYNSVSKNSIRNGNFIEVSPRKLIEYFPLLGTLPLIGNARRDKEYVLQGKNIVDFVNKASVDIGSLITVSRQIAKELNQNSYELLTIPSKGLRNQDFVTMLEKQITDVKFLENVKNGIVVLLFDIEKVEDSERKILEEILGGLIDIEKAEVKVIEGRDAVFLSGLIYNFNRIGYIRPKTETLSPLERRILESFVDKFKKILASKETERNKEFPKLLFELSDCVKSSFNDYTLSQYSDLLLLLQSNDSLKFLSEIGNFYRKIKEEAMKLYEDNKDNIIMNKELKGSLILMFDFEPKVRSKESEMLSFVFKYEDDATERLSEYIKGAINCLDEAKFSRIRHVIDFYSKVIKGYVSSKGDYQLRDLSSIIDSIFWNKGKMDILNSLINGAILRKALDNEVDSNAIIRLYSESMGNLNQKFDEITDILERSLAISNEICSSNGKFIKHVIEPISFSLKSPTEYDLESLRELEKSHSKFIDSIINQMDKIIGELKNNYELLIKLSKMYKRVEEVNDEFTKEFQNYLKFVCDSKTIDVNEINYLEKAVEDIENIRRSYESELTLIKNLSTSLITKLKKFVGE</sequence>
<proteinExistence type="predicted"/>
<accession>A0A8F5C127</accession>
<reference evidence="1 2" key="1">
    <citation type="journal article" date="2021" name="Environ. Microbiol.">
        <title>New insights into the diversity and evolution of the archaeal mobilome from three complete genomes of Saccharolobus shibatae.</title>
        <authorList>
            <person name="Medvedeva S."/>
            <person name="Brandt D."/>
            <person name="Cvirkaite-Krupovic V."/>
            <person name="Liu Y."/>
            <person name="Severinov K."/>
            <person name="Ishino S."/>
            <person name="Ishino Y."/>
            <person name="Prangishvili D."/>
            <person name="Kalinowski J."/>
            <person name="Krupovic M."/>
        </authorList>
    </citation>
    <scope>NUCLEOTIDE SEQUENCE [LARGE SCALE GENOMIC DNA]</scope>
    <source>
        <strain evidence="1 2">S38A</strain>
    </source>
</reference>
<evidence type="ECO:0000313" key="2">
    <source>
        <dbReference type="Proteomes" id="UP000694036"/>
    </source>
</evidence>
<keyword evidence="2" id="KW-1185">Reference proteome</keyword>
<protein>
    <submittedName>
        <fullName evidence="1">Uncharacterized protein</fullName>
    </submittedName>
</protein>
<organism evidence="1 2">
    <name type="scientific">Saccharolobus shibatae</name>
    <dbReference type="NCBI Taxonomy" id="2286"/>
    <lineage>
        <taxon>Archaea</taxon>
        <taxon>Thermoproteota</taxon>
        <taxon>Thermoprotei</taxon>
        <taxon>Sulfolobales</taxon>
        <taxon>Sulfolobaceae</taxon>
        <taxon>Saccharolobus</taxon>
    </lineage>
</organism>
<name>A0A8F5C127_9CREN</name>
<gene>
    <name evidence="1" type="ORF">J5U22_01744</name>
</gene>
<dbReference type="RefSeq" id="WP_218257844.1">
    <property type="nucleotide sequence ID" value="NZ_CP077713.1"/>
</dbReference>
<dbReference type="EMBL" id="CP077713">
    <property type="protein sequence ID" value="QXJ35197.1"/>
    <property type="molecule type" value="Genomic_DNA"/>
</dbReference>
<dbReference type="GeneID" id="65557119"/>